<dbReference type="Gene3D" id="3.15.20.10">
    <property type="entry name" value="Bactericidal permeability-increasing protein, domain 2"/>
    <property type="match status" value="1"/>
</dbReference>
<accession>A0A9K3D0U9</accession>
<dbReference type="SUPFAM" id="SSF55394">
    <property type="entry name" value="Bactericidal permeability-increasing protein, BPI"/>
    <property type="match status" value="1"/>
</dbReference>
<dbReference type="Gene3D" id="3.15.10.10">
    <property type="entry name" value="Bactericidal permeability-increasing protein, domain 1"/>
    <property type="match status" value="1"/>
</dbReference>
<dbReference type="EMBL" id="BDIP01002347">
    <property type="protein sequence ID" value="GIQ86150.1"/>
    <property type="molecule type" value="Genomic_DNA"/>
</dbReference>
<dbReference type="OrthoDB" id="10255543at2759"/>
<keyword evidence="2" id="KW-1185">Reference proteome</keyword>
<organism evidence="1 2">
    <name type="scientific">Kipferlia bialata</name>
    <dbReference type="NCBI Taxonomy" id="797122"/>
    <lineage>
        <taxon>Eukaryota</taxon>
        <taxon>Metamonada</taxon>
        <taxon>Carpediemonas-like organisms</taxon>
        <taxon>Kipferlia</taxon>
    </lineage>
</organism>
<name>A0A9K3D0U9_9EUKA</name>
<dbReference type="InterPro" id="IPR017943">
    <property type="entry name" value="Bactericidal_perm-incr_a/b_dom"/>
</dbReference>
<proteinExistence type="predicted"/>
<protein>
    <submittedName>
        <fullName evidence="1">Uncharacterized protein</fullName>
    </submittedName>
</protein>
<sequence length="563" mass="62362">VSLDHLSLNAHSGWEYSEAGIFEGSGDGTYFCDNGSATVQLQMREDPANPGSLLCAMSNLDFDMPPCNIELTGDLPGDKIQTILGLLEPLFQSLVEDRLQDLITDSMDELGKLAEEMVPTSHIWDEYTGLFYELIPEVSAHQLEGQHYTHNYFSHPDYMVSLSAYELADFDIEDVTDDHYSSLNVTGFFSPLEDGEYAFRMEYSQCMRLTVGSASVGKLEFHNPGMCWPEHFDDELHHVMAGPSYGPIPMIVEYQGGCGGGWFHLLARKESATEWVQIPDLEIYNNEDEPSADLPVVLSNDPYPFIAIATAMRFEPTGGSIPEPEHHNIPPTPQGPTSEHLQFIMDGAVLDSLCKSHVQAGWLETKSITEAMIPDALKQVIDLTTAFWDQYLPGLASRWPGYDVSLIPGTVYGYEDVSVSVSEADQIRVTADTVPVGMYVVDPHGRILEHVADFAISLDIHIDHAEITQGFSPVLVTQLDSLTITDLTIDWTAPFIQAAPIDVITYTLGQLFSLVIMPEIDQRLAQGTPVPVPEWVGLTACRTVFGEGLVYFGTTLEFDLDRH</sequence>
<comment type="caution">
    <text evidence="1">The sequence shown here is derived from an EMBL/GenBank/DDBJ whole genome shotgun (WGS) entry which is preliminary data.</text>
</comment>
<reference evidence="1 2" key="1">
    <citation type="journal article" date="2018" name="PLoS ONE">
        <title>The draft genome of Kipferlia bialata reveals reductive genome evolution in fornicate parasites.</title>
        <authorList>
            <person name="Tanifuji G."/>
            <person name="Takabayashi S."/>
            <person name="Kume K."/>
            <person name="Takagi M."/>
            <person name="Nakayama T."/>
            <person name="Kamikawa R."/>
            <person name="Inagaki Y."/>
            <person name="Hashimoto T."/>
        </authorList>
    </citation>
    <scope>NUCLEOTIDE SEQUENCE [LARGE SCALE GENOMIC DNA]</scope>
    <source>
        <strain evidence="1">NY0173</strain>
    </source>
</reference>
<evidence type="ECO:0000313" key="2">
    <source>
        <dbReference type="Proteomes" id="UP000265618"/>
    </source>
</evidence>
<dbReference type="AlphaFoldDB" id="A0A9K3D0U9"/>
<feature type="non-terminal residue" evidence="1">
    <location>
        <position position="1"/>
    </location>
</feature>
<dbReference type="Proteomes" id="UP000265618">
    <property type="component" value="Unassembled WGS sequence"/>
</dbReference>
<gene>
    <name evidence="1" type="ORF">KIPB_007946</name>
</gene>
<evidence type="ECO:0000313" key="1">
    <source>
        <dbReference type="EMBL" id="GIQ86150.1"/>
    </source>
</evidence>
<dbReference type="GO" id="GO:0008289">
    <property type="term" value="F:lipid binding"/>
    <property type="evidence" value="ECO:0007669"/>
    <property type="project" value="InterPro"/>
</dbReference>